<dbReference type="EMBL" id="PYGC01000002">
    <property type="protein sequence ID" value="PSK84776.1"/>
    <property type="molecule type" value="Genomic_DNA"/>
</dbReference>
<feature type="binding site" evidence="8">
    <location>
        <position position="190"/>
    </location>
    <ligand>
        <name>GTP</name>
        <dbReference type="ChEBI" id="CHEBI:37565"/>
    </ligand>
</feature>
<organism evidence="15 16">
    <name type="scientific">Prolixibacter denitrificans</name>
    <dbReference type="NCBI Taxonomy" id="1541063"/>
    <lineage>
        <taxon>Bacteria</taxon>
        <taxon>Pseudomonadati</taxon>
        <taxon>Bacteroidota</taxon>
        <taxon>Bacteroidia</taxon>
        <taxon>Marinilabiliales</taxon>
        <taxon>Prolixibacteraceae</taxon>
        <taxon>Prolixibacter</taxon>
    </lineage>
</organism>
<dbReference type="GO" id="GO:0005525">
    <property type="term" value="F:GTP binding"/>
    <property type="evidence" value="ECO:0007669"/>
    <property type="project" value="UniProtKB-UniRule"/>
</dbReference>
<reference evidence="15 16" key="1">
    <citation type="submission" date="2018-03" db="EMBL/GenBank/DDBJ databases">
        <title>Genomic Encyclopedia of Archaeal and Bacterial Type Strains, Phase II (KMG-II): from individual species to whole genera.</title>
        <authorList>
            <person name="Goeker M."/>
        </authorList>
    </citation>
    <scope>NUCLEOTIDE SEQUENCE [LARGE SCALE GENOMIC DNA]</scope>
    <source>
        <strain evidence="15 16">DSM 27267</strain>
    </source>
</reference>
<dbReference type="FunFam" id="3.40.50.1440:FF:000023">
    <property type="entry name" value="Cell division protein FtsZ"/>
    <property type="match status" value="1"/>
</dbReference>
<dbReference type="SUPFAM" id="SSF52490">
    <property type="entry name" value="Tubulin nucleotide-binding domain-like"/>
    <property type="match status" value="1"/>
</dbReference>
<dbReference type="Pfam" id="PF12327">
    <property type="entry name" value="FtsZ_C"/>
    <property type="match status" value="1"/>
</dbReference>
<evidence type="ECO:0000313" key="14">
    <source>
        <dbReference type="EMBL" id="GET20941.1"/>
    </source>
</evidence>
<feature type="domain" description="Tubulin/FtsZ 2-layer sandwich" evidence="13">
    <location>
        <begin position="210"/>
        <end position="330"/>
    </location>
</feature>
<dbReference type="InterPro" id="IPR020805">
    <property type="entry name" value="Cell_div_FtsZ_CS"/>
</dbReference>
<dbReference type="GO" id="GO:0043093">
    <property type="term" value="P:FtsZ-dependent cytokinesis"/>
    <property type="evidence" value="ECO:0007669"/>
    <property type="project" value="UniProtKB-UniRule"/>
</dbReference>
<dbReference type="Pfam" id="PF00091">
    <property type="entry name" value="Tubulin"/>
    <property type="match status" value="1"/>
</dbReference>
<comment type="subunit">
    <text evidence="8">Homodimer. Polymerizes to form a dynamic ring structure in a strictly GTP-dependent manner. Interacts directly with several other division proteins.</text>
</comment>
<dbReference type="AlphaFoldDB" id="A0A2P8CIH5"/>
<dbReference type="Gene3D" id="3.30.1330.20">
    <property type="entry name" value="Tubulin/FtsZ, C-terminal domain"/>
    <property type="match status" value="1"/>
</dbReference>
<dbReference type="OrthoDB" id="9813375at2"/>
<dbReference type="GO" id="GO:0000917">
    <property type="term" value="P:division septum assembly"/>
    <property type="evidence" value="ECO:0007669"/>
    <property type="project" value="UniProtKB-KW"/>
</dbReference>
<dbReference type="GO" id="GO:0032153">
    <property type="term" value="C:cell division site"/>
    <property type="evidence" value="ECO:0007669"/>
    <property type="project" value="UniProtKB-UniRule"/>
</dbReference>
<protein>
    <recommendedName>
        <fullName evidence="8 9">Cell division protein FtsZ</fullName>
    </recommendedName>
</protein>
<keyword evidence="2 8" id="KW-0963">Cytoplasm</keyword>
<evidence type="ECO:0000256" key="4">
    <source>
        <dbReference type="ARBA" id="ARBA00022741"/>
    </source>
</evidence>
<dbReference type="InterPro" id="IPR008280">
    <property type="entry name" value="Tub_FtsZ_C"/>
</dbReference>
<dbReference type="PANTHER" id="PTHR30314">
    <property type="entry name" value="CELL DIVISION PROTEIN FTSZ-RELATED"/>
    <property type="match status" value="1"/>
</dbReference>
<keyword evidence="5 8" id="KW-0342">GTP-binding</keyword>
<evidence type="ECO:0000256" key="5">
    <source>
        <dbReference type="ARBA" id="ARBA00023134"/>
    </source>
</evidence>
<evidence type="ECO:0000256" key="10">
    <source>
        <dbReference type="RuleBase" id="RU000631"/>
    </source>
</evidence>
<evidence type="ECO:0000256" key="9">
    <source>
        <dbReference type="NCBIfam" id="TIGR00065"/>
    </source>
</evidence>
<reference evidence="14 17" key="2">
    <citation type="submission" date="2019-10" db="EMBL/GenBank/DDBJ databases">
        <title>Prolixibacter strains distinguished by the presence of nitrate reductase genes were adept at nitrate-dependent anaerobic corrosion of metallic iron and carbon steel.</title>
        <authorList>
            <person name="Iino T."/>
            <person name="Shono N."/>
            <person name="Ito K."/>
            <person name="Nakamura R."/>
            <person name="Sueoka K."/>
            <person name="Harayama S."/>
            <person name="Ohkuma M."/>
        </authorList>
    </citation>
    <scope>NUCLEOTIDE SEQUENCE [LARGE SCALE GENOMIC DNA]</scope>
    <source>
        <strain evidence="14 17">MIC1-1</strain>
    </source>
</reference>
<dbReference type="RefSeq" id="WP_106541343.1">
    <property type="nucleotide sequence ID" value="NZ_BLAU01000001.1"/>
</dbReference>
<dbReference type="GO" id="GO:0003924">
    <property type="term" value="F:GTPase activity"/>
    <property type="evidence" value="ECO:0007669"/>
    <property type="project" value="UniProtKB-UniRule"/>
</dbReference>
<evidence type="ECO:0000256" key="3">
    <source>
        <dbReference type="ARBA" id="ARBA00022618"/>
    </source>
</evidence>
<comment type="similarity">
    <text evidence="1 8 10">Belongs to the FtsZ family.</text>
</comment>
<dbReference type="HAMAP" id="MF_00909">
    <property type="entry name" value="FtsZ"/>
    <property type="match status" value="1"/>
</dbReference>
<evidence type="ECO:0000259" key="13">
    <source>
        <dbReference type="SMART" id="SM00865"/>
    </source>
</evidence>
<accession>A0A2P8CIH5</accession>
<feature type="compositionally biased region" description="Basic and acidic residues" evidence="11">
    <location>
        <begin position="390"/>
        <end position="400"/>
    </location>
</feature>
<evidence type="ECO:0000313" key="15">
    <source>
        <dbReference type="EMBL" id="PSK84776.1"/>
    </source>
</evidence>
<dbReference type="Gene3D" id="3.40.50.1440">
    <property type="entry name" value="Tubulin/FtsZ, GTPase domain"/>
    <property type="match status" value="1"/>
</dbReference>
<name>A0A2P8CIH5_9BACT</name>
<comment type="subcellular location">
    <subcellularLocation>
        <location evidence="8">Cytoplasm</location>
    </subcellularLocation>
    <text evidence="8">Assembles at midcell at the inner surface of the cytoplasmic membrane.</text>
</comment>
<dbReference type="InterPro" id="IPR003008">
    <property type="entry name" value="Tubulin_FtsZ_GTPase"/>
</dbReference>
<feature type="domain" description="Tubulin/FtsZ GTPase" evidence="12">
    <location>
        <begin position="16"/>
        <end position="208"/>
    </location>
</feature>
<dbReference type="SMART" id="SM00864">
    <property type="entry name" value="Tubulin"/>
    <property type="match status" value="1"/>
</dbReference>
<feature type="binding site" evidence="8">
    <location>
        <position position="143"/>
    </location>
    <ligand>
        <name>GTP</name>
        <dbReference type="ChEBI" id="CHEBI:37565"/>
    </ligand>
</feature>
<gene>
    <name evidence="8" type="primary">ftsZ</name>
    <name evidence="15" type="ORF">CLV93_102567</name>
    <name evidence="14" type="ORF">JCM18694_11870</name>
</gene>
<dbReference type="CDD" id="cd02201">
    <property type="entry name" value="FtsZ_type1"/>
    <property type="match status" value="1"/>
</dbReference>
<dbReference type="GO" id="GO:0051258">
    <property type="term" value="P:protein polymerization"/>
    <property type="evidence" value="ECO:0007669"/>
    <property type="project" value="UniProtKB-UniRule"/>
</dbReference>
<dbReference type="EMBL" id="BLAU01000001">
    <property type="protein sequence ID" value="GET20941.1"/>
    <property type="molecule type" value="Genomic_DNA"/>
</dbReference>
<evidence type="ECO:0000256" key="6">
    <source>
        <dbReference type="ARBA" id="ARBA00023210"/>
    </source>
</evidence>
<dbReference type="InterPro" id="IPR024757">
    <property type="entry name" value="FtsZ_C"/>
</dbReference>
<keyword evidence="6 8" id="KW-0717">Septation</keyword>
<feature type="binding site" evidence="8">
    <location>
        <begin position="112"/>
        <end position="114"/>
    </location>
    <ligand>
        <name>GTP</name>
        <dbReference type="ChEBI" id="CHEBI:37565"/>
    </ligand>
</feature>
<comment type="function">
    <text evidence="8 10">Essential cell division protein that forms a contractile ring structure (Z ring) at the future cell division site. The regulation of the ring assembly controls the timing and the location of cell division. One of the functions of the FtsZ ring is to recruit other cell division proteins to the septum to produce a new cell wall between the dividing cells. Binds GTP and shows GTPase activity.</text>
</comment>
<evidence type="ECO:0000313" key="16">
    <source>
        <dbReference type="Proteomes" id="UP000240621"/>
    </source>
</evidence>
<dbReference type="InterPro" id="IPR045061">
    <property type="entry name" value="FtsZ/CetZ"/>
</dbReference>
<keyword evidence="4 8" id="KW-0547">Nucleotide-binding</keyword>
<evidence type="ECO:0000256" key="8">
    <source>
        <dbReference type="HAMAP-Rule" id="MF_00909"/>
    </source>
</evidence>
<dbReference type="InterPro" id="IPR000158">
    <property type="entry name" value="Cell_div_FtsZ"/>
</dbReference>
<dbReference type="NCBIfam" id="TIGR00065">
    <property type="entry name" value="ftsZ"/>
    <property type="match status" value="1"/>
</dbReference>
<dbReference type="PROSITE" id="PS01134">
    <property type="entry name" value="FTSZ_1"/>
    <property type="match status" value="1"/>
</dbReference>
<evidence type="ECO:0000256" key="2">
    <source>
        <dbReference type="ARBA" id="ARBA00022490"/>
    </source>
</evidence>
<dbReference type="SMART" id="SM00865">
    <property type="entry name" value="Tubulin_C"/>
    <property type="match status" value="1"/>
</dbReference>
<dbReference type="InterPro" id="IPR036525">
    <property type="entry name" value="Tubulin/FtsZ_GTPase_sf"/>
</dbReference>
<dbReference type="PANTHER" id="PTHR30314:SF3">
    <property type="entry name" value="MITOCHONDRIAL DIVISION PROTEIN FSZA"/>
    <property type="match status" value="1"/>
</dbReference>
<feature type="compositionally biased region" description="Basic and acidic residues" evidence="11">
    <location>
        <begin position="330"/>
        <end position="349"/>
    </location>
</feature>
<dbReference type="InterPro" id="IPR037103">
    <property type="entry name" value="Tubulin/FtsZ-like_C"/>
</dbReference>
<evidence type="ECO:0000313" key="17">
    <source>
        <dbReference type="Proteomes" id="UP000396862"/>
    </source>
</evidence>
<feature type="binding site" evidence="8">
    <location>
        <position position="147"/>
    </location>
    <ligand>
        <name>GTP</name>
        <dbReference type="ChEBI" id="CHEBI:37565"/>
    </ligand>
</feature>
<keyword evidence="3 8" id="KW-0132">Cell division</keyword>
<keyword evidence="7 8" id="KW-0131">Cell cycle</keyword>
<dbReference type="GO" id="GO:0005737">
    <property type="term" value="C:cytoplasm"/>
    <property type="evidence" value="ECO:0007669"/>
    <property type="project" value="UniProtKB-SubCell"/>
</dbReference>
<keyword evidence="17" id="KW-1185">Reference proteome</keyword>
<comment type="caution">
    <text evidence="15">The sequence shown here is derived from an EMBL/GenBank/DDBJ whole genome shotgun (WGS) entry which is preliminary data.</text>
</comment>
<feature type="region of interest" description="Disordered" evidence="11">
    <location>
        <begin position="330"/>
        <end position="400"/>
    </location>
</feature>
<dbReference type="SUPFAM" id="SSF55307">
    <property type="entry name" value="Tubulin C-terminal domain-like"/>
    <property type="match status" value="1"/>
</dbReference>
<evidence type="ECO:0000256" key="1">
    <source>
        <dbReference type="ARBA" id="ARBA00009690"/>
    </source>
</evidence>
<evidence type="ECO:0000256" key="11">
    <source>
        <dbReference type="SAM" id="MobiDB-lite"/>
    </source>
</evidence>
<feature type="region of interest" description="Disordered" evidence="11">
    <location>
        <begin position="440"/>
        <end position="474"/>
    </location>
</feature>
<feature type="binding site" evidence="8">
    <location>
        <begin position="24"/>
        <end position="28"/>
    </location>
    <ligand>
        <name>GTP</name>
        <dbReference type="ChEBI" id="CHEBI:37565"/>
    </ligand>
</feature>
<evidence type="ECO:0000256" key="7">
    <source>
        <dbReference type="ARBA" id="ARBA00023306"/>
    </source>
</evidence>
<sequence length="474" mass="51717">MAELMNFELPEKQNCIIKVIGVGGGGGNAVNHMFREGIKDVDFAVCNTDAQALSSSPVPTQVQLGASLTEGRGAGNKPDVGREAARENIKEVEEILSHGTKMVFITAGMGGGTGTGAAPVIAEAARKLNLLTVGIVTIPFRNEGRRRIEQAIKGIREMEGNVDSLLVINNERIREMYGDFPISKAFSKADDVLAIAAKGIAEIITYHGFINVDFEDVKTVMKESGVAVMGSFRATGEERALRAAQGALNSPLLNNNDIRGARNILVNITSGDKQEVTMDEMNLINEYVQEKAGNSADLIYGVAIEPSLEDSISVTVIATGFKTSSIPELRTDKKEPAEKVSLRDEKEKVPTNITGQVGLSDDDKDLKKSSTPVFEGEPEDEFAPLYGPSQKEKKPGNSRVVEQRKQVMQVDFSTLSDDEIDKISNEPAYVRRMMRLENEKKRKAAEVSRFSLSDNKDEGPKLRRNNSFLHDKAD</sequence>
<proteinExistence type="inferred from homology"/>
<dbReference type="Proteomes" id="UP000396862">
    <property type="component" value="Unassembled WGS sequence"/>
</dbReference>
<dbReference type="Proteomes" id="UP000240621">
    <property type="component" value="Unassembled WGS sequence"/>
</dbReference>
<dbReference type="PROSITE" id="PS01135">
    <property type="entry name" value="FTSZ_2"/>
    <property type="match status" value="1"/>
</dbReference>
<dbReference type="InterPro" id="IPR018316">
    <property type="entry name" value="Tubulin/FtsZ_2-layer-sand-dom"/>
</dbReference>
<evidence type="ECO:0000259" key="12">
    <source>
        <dbReference type="SMART" id="SM00864"/>
    </source>
</evidence>
<dbReference type="PRINTS" id="PR00423">
    <property type="entry name" value="CELLDVISFTSZ"/>
</dbReference>